<organism evidence="1">
    <name type="scientific">Arion vulgaris</name>
    <dbReference type="NCBI Taxonomy" id="1028688"/>
    <lineage>
        <taxon>Eukaryota</taxon>
        <taxon>Metazoa</taxon>
        <taxon>Spiralia</taxon>
        <taxon>Lophotrochozoa</taxon>
        <taxon>Mollusca</taxon>
        <taxon>Gastropoda</taxon>
        <taxon>Heterobranchia</taxon>
        <taxon>Euthyneura</taxon>
        <taxon>Panpulmonata</taxon>
        <taxon>Eupulmonata</taxon>
        <taxon>Stylommatophora</taxon>
        <taxon>Helicina</taxon>
        <taxon>Arionoidea</taxon>
        <taxon>Arionidae</taxon>
        <taxon>Arion</taxon>
    </lineage>
</organism>
<sequence length="78" mass="9170">MNILEQVLLMYLGTGYNRLHSQLYQKFKIGNPSMSTHEQTPRLQNTYFKTAPNMVYLGKLSHPVRLHQKENYIDICVN</sequence>
<dbReference type="AlphaFoldDB" id="A0A0B6ZNG9"/>
<evidence type="ECO:0000313" key="1">
    <source>
        <dbReference type="EMBL" id="CEK70093.1"/>
    </source>
</evidence>
<dbReference type="EMBL" id="HACG01023228">
    <property type="protein sequence ID" value="CEK70093.1"/>
    <property type="molecule type" value="Transcribed_RNA"/>
</dbReference>
<name>A0A0B6ZNG9_9EUPU</name>
<gene>
    <name evidence="1" type="primary">ORF72800</name>
</gene>
<proteinExistence type="predicted"/>
<accession>A0A0B6ZNG9</accession>
<protein>
    <submittedName>
        <fullName evidence="1">Uncharacterized protein</fullName>
    </submittedName>
</protein>
<reference evidence="1" key="1">
    <citation type="submission" date="2014-12" db="EMBL/GenBank/DDBJ databases">
        <title>Insight into the proteome of Arion vulgaris.</title>
        <authorList>
            <person name="Aradska J."/>
            <person name="Bulat T."/>
            <person name="Smidak R."/>
            <person name="Sarate P."/>
            <person name="Gangsoo J."/>
            <person name="Sialana F."/>
            <person name="Bilban M."/>
            <person name="Lubec G."/>
        </authorList>
    </citation>
    <scope>NUCLEOTIDE SEQUENCE</scope>
    <source>
        <tissue evidence="1">Skin</tissue>
    </source>
</reference>